<dbReference type="InterPro" id="IPR045004">
    <property type="entry name" value="ECH_dom"/>
</dbReference>
<dbReference type="InterPro" id="IPR029045">
    <property type="entry name" value="ClpP/crotonase-like_dom_sf"/>
</dbReference>
<dbReference type="CDD" id="cd06558">
    <property type="entry name" value="crotonase-like"/>
    <property type="match status" value="1"/>
</dbReference>
<sequence>MSQSELLTSVQGGLGVITLNRPKAVNALSHNMITLLDDALTEFENNDEVHAVLIRGSGDRGLCSGGDVVTLHKSAAENDLAGAAPFFREEYILNHRIYEYPKPYIAIMNGLVLGGGVGVSVPGSHRVVTDSTKLGMPEVGIGFSPDVGGVYYLANTPGKVGNYMALTGSQASGADAVYAGLADVRVPDERIEALVQRLETITGPDQVDAILAEFNETQESALEHESTWIDEVFGAETVEEILTGVQTVAAQENEVAQKALKAFQRHSPTALKVSLEAVRRAAELSLAETLVQDLRTTMHAVAGTELAEGIRAQLIDKDRNPQWNPAQLTDVTDEAVQAFFGPVDGIDDLVID</sequence>
<keyword evidence="3" id="KW-0378">Hydrolase</keyword>
<dbReference type="PANTHER" id="PTHR43176:SF3">
    <property type="entry name" value="3-HYDROXYISOBUTYRYL-COA HYDROLASE, MITOCHONDRIAL"/>
    <property type="match status" value="1"/>
</dbReference>
<evidence type="ECO:0000313" key="5">
    <source>
        <dbReference type="EMBL" id="GAA2036835.1"/>
    </source>
</evidence>
<dbReference type="EC" id="3.1.2.4" evidence="2"/>
<dbReference type="EMBL" id="BAAAMN010000029">
    <property type="protein sequence ID" value="GAA2036835.1"/>
    <property type="molecule type" value="Genomic_DNA"/>
</dbReference>
<organism evidence="5 6">
    <name type="scientific">Yaniella flava</name>
    <dbReference type="NCBI Taxonomy" id="287930"/>
    <lineage>
        <taxon>Bacteria</taxon>
        <taxon>Bacillati</taxon>
        <taxon>Actinomycetota</taxon>
        <taxon>Actinomycetes</taxon>
        <taxon>Micrococcales</taxon>
        <taxon>Micrococcaceae</taxon>
        <taxon>Yaniella</taxon>
    </lineage>
</organism>
<dbReference type="PANTHER" id="PTHR43176">
    <property type="entry name" value="3-HYDROXYISOBUTYRYL-COA HYDROLASE-RELATED"/>
    <property type="match status" value="1"/>
</dbReference>
<dbReference type="RefSeq" id="WP_343957517.1">
    <property type="nucleotide sequence ID" value="NZ_BAAAMN010000029.1"/>
</dbReference>
<name>A0ABP5G2F4_9MICC</name>
<dbReference type="SUPFAM" id="SSF52096">
    <property type="entry name" value="ClpP/crotonase"/>
    <property type="match status" value="1"/>
</dbReference>
<evidence type="ECO:0000259" key="4">
    <source>
        <dbReference type="Pfam" id="PF16113"/>
    </source>
</evidence>
<dbReference type="Gene3D" id="3.90.226.10">
    <property type="entry name" value="2-enoyl-CoA Hydratase, Chain A, domain 1"/>
    <property type="match status" value="1"/>
</dbReference>
<dbReference type="NCBIfam" id="NF004127">
    <property type="entry name" value="PRK05617.1"/>
    <property type="match status" value="1"/>
</dbReference>
<gene>
    <name evidence="5" type="ORF">GCM10009720_16760</name>
</gene>
<feature type="domain" description="Enoyl-CoA hydratase/isomerase" evidence="4">
    <location>
        <begin position="15"/>
        <end position="340"/>
    </location>
</feature>
<proteinExistence type="predicted"/>
<evidence type="ECO:0000256" key="2">
    <source>
        <dbReference type="ARBA" id="ARBA00011915"/>
    </source>
</evidence>
<evidence type="ECO:0000313" key="6">
    <source>
        <dbReference type="Proteomes" id="UP001501461"/>
    </source>
</evidence>
<reference evidence="6" key="1">
    <citation type="journal article" date="2019" name="Int. J. Syst. Evol. Microbiol.">
        <title>The Global Catalogue of Microorganisms (GCM) 10K type strain sequencing project: providing services to taxonomists for standard genome sequencing and annotation.</title>
        <authorList>
            <consortium name="The Broad Institute Genomics Platform"/>
            <consortium name="The Broad Institute Genome Sequencing Center for Infectious Disease"/>
            <person name="Wu L."/>
            <person name="Ma J."/>
        </authorList>
    </citation>
    <scope>NUCLEOTIDE SEQUENCE [LARGE SCALE GENOMIC DNA]</scope>
    <source>
        <strain evidence="6">JCM 13595</strain>
    </source>
</reference>
<accession>A0ABP5G2F4</accession>
<evidence type="ECO:0000256" key="1">
    <source>
        <dbReference type="ARBA" id="ARBA00001709"/>
    </source>
</evidence>
<comment type="caution">
    <text evidence="5">The sequence shown here is derived from an EMBL/GenBank/DDBJ whole genome shotgun (WGS) entry which is preliminary data.</text>
</comment>
<dbReference type="Pfam" id="PF16113">
    <property type="entry name" value="ECH_2"/>
    <property type="match status" value="1"/>
</dbReference>
<keyword evidence="6" id="KW-1185">Reference proteome</keyword>
<evidence type="ECO:0000256" key="3">
    <source>
        <dbReference type="ARBA" id="ARBA00022801"/>
    </source>
</evidence>
<dbReference type="InterPro" id="IPR032259">
    <property type="entry name" value="HIBYL-CoA-H"/>
</dbReference>
<dbReference type="Proteomes" id="UP001501461">
    <property type="component" value="Unassembled WGS sequence"/>
</dbReference>
<comment type="catalytic activity">
    <reaction evidence="1">
        <text>3-hydroxy-2-methylpropanoyl-CoA + H2O = 3-hydroxy-2-methylpropanoate + CoA + H(+)</text>
        <dbReference type="Rhea" id="RHEA:20888"/>
        <dbReference type="ChEBI" id="CHEBI:11805"/>
        <dbReference type="ChEBI" id="CHEBI:15377"/>
        <dbReference type="ChEBI" id="CHEBI:15378"/>
        <dbReference type="ChEBI" id="CHEBI:57287"/>
        <dbReference type="ChEBI" id="CHEBI:57340"/>
        <dbReference type="EC" id="3.1.2.4"/>
    </reaction>
</comment>
<protein>
    <recommendedName>
        <fullName evidence="2">3-hydroxyisobutyryl-CoA hydrolase</fullName>
        <ecNumber evidence="2">3.1.2.4</ecNumber>
    </recommendedName>
</protein>